<dbReference type="AlphaFoldDB" id="A0A0G1D281"/>
<protein>
    <submittedName>
        <fullName evidence="1">Uncharacterized protein</fullName>
    </submittedName>
</protein>
<reference evidence="1 2" key="1">
    <citation type="journal article" date="2015" name="Nature">
        <title>rRNA introns, odd ribosomes, and small enigmatic genomes across a large radiation of phyla.</title>
        <authorList>
            <person name="Brown C.T."/>
            <person name="Hug L.A."/>
            <person name="Thomas B.C."/>
            <person name="Sharon I."/>
            <person name="Castelle C.J."/>
            <person name="Singh A."/>
            <person name="Wilkins M.J."/>
            <person name="Williams K.H."/>
            <person name="Banfield J.F."/>
        </authorList>
    </citation>
    <scope>NUCLEOTIDE SEQUENCE [LARGE SCALE GENOMIC DNA]</scope>
</reference>
<evidence type="ECO:0000313" key="2">
    <source>
        <dbReference type="Proteomes" id="UP000033980"/>
    </source>
</evidence>
<gene>
    <name evidence="1" type="ORF">UV68_C0059G0005</name>
</gene>
<dbReference type="Proteomes" id="UP000033980">
    <property type="component" value="Unassembled WGS sequence"/>
</dbReference>
<dbReference type="EMBL" id="LCFK01000059">
    <property type="protein sequence ID" value="KKS91799.1"/>
    <property type="molecule type" value="Genomic_DNA"/>
</dbReference>
<comment type="caution">
    <text evidence="1">The sequence shown here is derived from an EMBL/GenBank/DDBJ whole genome shotgun (WGS) entry which is preliminary data.</text>
</comment>
<evidence type="ECO:0000313" key="1">
    <source>
        <dbReference type="EMBL" id="KKS91799.1"/>
    </source>
</evidence>
<feature type="non-terminal residue" evidence="1">
    <location>
        <position position="1"/>
    </location>
</feature>
<accession>A0A0G1D281</accession>
<name>A0A0G1D281_9BACT</name>
<sequence length="39" mass="4696">SPGTELVIRMTEEQEREVFMGYHFDKQFERLNGLRINKP</sequence>
<organism evidence="1 2">
    <name type="scientific">Candidatus Collierbacteria bacterium GW2011_GWC2_43_12</name>
    <dbReference type="NCBI Taxonomy" id="1618390"/>
    <lineage>
        <taxon>Bacteria</taxon>
        <taxon>Candidatus Collieribacteriota</taxon>
    </lineage>
</organism>
<proteinExistence type="predicted"/>